<dbReference type="InterPro" id="IPR001128">
    <property type="entry name" value="Cyt_P450"/>
</dbReference>
<comment type="caution">
    <text evidence="11">The sequence shown here is derived from an EMBL/GenBank/DDBJ whole genome shotgun (WGS) entry which is preliminary data.</text>
</comment>
<keyword evidence="10" id="KW-1133">Transmembrane helix</keyword>
<keyword evidence="4 8" id="KW-0479">Metal-binding</keyword>
<evidence type="ECO:0000256" key="5">
    <source>
        <dbReference type="ARBA" id="ARBA00023002"/>
    </source>
</evidence>
<dbReference type="RefSeq" id="XP_024692703.1">
    <property type="nucleotide sequence ID" value="XM_024833528.1"/>
</dbReference>
<evidence type="ECO:0000256" key="3">
    <source>
        <dbReference type="ARBA" id="ARBA00022617"/>
    </source>
</evidence>
<dbReference type="GO" id="GO:0004497">
    <property type="term" value="F:monooxygenase activity"/>
    <property type="evidence" value="ECO:0007669"/>
    <property type="project" value="UniProtKB-KW"/>
</dbReference>
<dbReference type="GeneID" id="36541052"/>
<dbReference type="OrthoDB" id="3934656at2759"/>
<dbReference type="InterPro" id="IPR036396">
    <property type="entry name" value="Cyt_P450_sf"/>
</dbReference>
<dbReference type="GO" id="GO:0020037">
    <property type="term" value="F:heme binding"/>
    <property type="evidence" value="ECO:0007669"/>
    <property type="project" value="InterPro"/>
</dbReference>
<gene>
    <name evidence="11" type="ORF">P168DRAFT_236530</name>
</gene>
<keyword evidence="10" id="KW-0472">Membrane</keyword>
<evidence type="ECO:0000256" key="6">
    <source>
        <dbReference type="ARBA" id="ARBA00023004"/>
    </source>
</evidence>
<dbReference type="InterPro" id="IPR050121">
    <property type="entry name" value="Cytochrome_P450_monoxygenase"/>
</dbReference>
<evidence type="ECO:0000313" key="12">
    <source>
        <dbReference type="Proteomes" id="UP000234254"/>
    </source>
</evidence>
<dbReference type="CDD" id="cd11060">
    <property type="entry name" value="CYP57A1-like"/>
    <property type="match status" value="1"/>
</dbReference>
<feature type="binding site" description="axial binding residue" evidence="8">
    <location>
        <position position="458"/>
    </location>
    <ligand>
        <name>heme</name>
        <dbReference type="ChEBI" id="CHEBI:30413"/>
    </ligand>
    <ligandPart>
        <name>Fe</name>
        <dbReference type="ChEBI" id="CHEBI:18248"/>
    </ligandPart>
</feature>
<accession>A0A2I1D2L5</accession>
<proteinExistence type="inferred from homology"/>
<dbReference type="EMBL" id="MSFM01000006">
    <property type="protein sequence ID" value="PKY04109.1"/>
    <property type="molecule type" value="Genomic_DNA"/>
</dbReference>
<dbReference type="AlphaFoldDB" id="A0A2I1D2L5"/>
<evidence type="ECO:0000313" key="11">
    <source>
        <dbReference type="EMBL" id="PKY04109.1"/>
    </source>
</evidence>
<name>A0A2I1D2L5_ASPC2</name>
<dbReference type="InterPro" id="IPR017972">
    <property type="entry name" value="Cyt_P450_CS"/>
</dbReference>
<evidence type="ECO:0000256" key="8">
    <source>
        <dbReference type="PIRSR" id="PIRSR602403-1"/>
    </source>
</evidence>
<dbReference type="FunFam" id="1.10.630.10:FF:000050">
    <property type="entry name" value="Cytochrome P450 monooxygenase"/>
    <property type="match status" value="1"/>
</dbReference>
<dbReference type="Proteomes" id="UP000234254">
    <property type="component" value="Unassembled WGS sequence"/>
</dbReference>
<sequence length="512" mass="58533">MDKINVHTDFASLPLLITLSAPLIIYLLYHLVLFPLFRSDLRSIPGPFLAKLTDLHRLLLVRTESAHEHHLRLHERHGPLVRLGPNNVSVSSPAAISILYNTRTRYAKSDFYPVMGNVAHGKVVPTIFSTQDESVHEIMKRPIAQVYAMTSLKSYEALVESTEIFFFDRLRELADEGRPIDLGKWLHWFATDVVLEITFGKRLGFLERGEDVDGIIQMIEQRFSYVAVAGQMPWLDKLLHKNPLIAFLSGLFSKPTMSPVMKFALERIEERKREFREYPEKRGEGRDFLTRFLNIQDSHPNIPDFWIISWCQQNVQAGSDSTAITLTSVIYHLLKNPDTMETLLAELDNANLPSPIPWDIAHKLPYLDACIKEALRMTPAIGIPLERVAPPGGIELCGNYFRGGTVLGVNAWVLHKDKKVFGEDAASWRPGRWVEASEGERKEMERALFAFGGGSRVCLGRNISYLEMYKVIPELLTRFKFELKDPSKEWALRNAFFVYTKGVEVTIQRREK</sequence>
<dbReference type="PROSITE" id="PS00086">
    <property type="entry name" value="CYTOCHROME_P450"/>
    <property type="match status" value="1"/>
</dbReference>
<dbReference type="GO" id="GO:0008168">
    <property type="term" value="F:methyltransferase activity"/>
    <property type="evidence" value="ECO:0007669"/>
    <property type="project" value="UniProtKB-KW"/>
</dbReference>
<dbReference type="GO" id="GO:0032259">
    <property type="term" value="P:methylation"/>
    <property type="evidence" value="ECO:0007669"/>
    <property type="project" value="UniProtKB-KW"/>
</dbReference>
<dbReference type="GO" id="GO:0005506">
    <property type="term" value="F:iron ion binding"/>
    <property type="evidence" value="ECO:0007669"/>
    <property type="project" value="InterPro"/>
</dbReference>
<evidence type="ECO:0000256" key="10">
    <source>
        <dbReference type="SAM" id="Phobius"/>
    </source>
</evidence>
<evidence type="ECO:0000256" key="2">
    <source>
        <dbReference type="ARBA" id="ARBA00010617"/>
    </source>
</evidence>
<keyword evidence="10" id="KW-0812">Transmembrane</keyword>
<organism evidence="11 12">
    <name type="scientific">Aspergillus campestris (strain IBT 28561)</name>
    <dbReference type="NCBI Taxonomy" id="1392248"/>
    <lineage>
        <taxon>Eukaryota</taxon>
        <taxon>Fungi</taxon>
        <taxon>Dikarya</taxon>
        <taxon>Ascomycota</taxon>
        <taxon>Pezizomycotina</taxon>
        <taxon>Eurotiomycetes</taxon>
        <taxon>Eurotiomycetidae</taxon>
        <taxon>Eurotiales</taxon>
        <taxon>Aspergillaceae</taxon>
        <taxon>Aspergillus</taxon>
        <taxon>Aspergillus subgen. Circumdati</taxon>
    </lineage>
</organism>
<comment type="cofactor">
    <cofactor evidence="1 8">
        <name>heme</name>
        <dbReference type="ChEBI" id="CHEBI:30413"/>
    </cofactor>
</comment>
<comment type="similarity">
    <text evidence="2 9">Belongs to the cytochrome P450 family.</text>
</comment>
<dbReference type="PANTHER" id="PTHR24305:SF232">
    <property type="entry name" value="P450, PUTATIVE (EUROFUNG)-RELATED"/>
    <property type="match status" value="1"/>
</dbReference>
<evidence type="ECO:0000256" key="1">
    <source>
        <dbReference type="ARBA" id="ARBA00001971"/>
    </source>
</evidence>
<feature type="transmembrane region" description="Helical" evidence="10">
    <location>
        <begin position="12"/>
        <end position="37"/>
    </location>
</feature>
<protein>
    <submittedName>
        <fullName evidence="11">Pisatin demethylase</fullName>
    </submittedName>
</protein>
<dbReference type="SUPFAM" id="SSF48264">
    <property type="entry name" value="Cytochrome P450"/>
    <property type="match status" value="1"/>
</dbReference>
<evidence type="ECO:0000256" key="7">
    <source>
        <dbReference type="ARBA" id="ARBA00023033"/>
    </source>
</evidence>
<keyword evidence="12" id="KW-1185">Reference proteome</keyword>
<dbReference type="InterPro" id="IPR002403">
    <property type="entry name" value="Cyt_P450_E_grp-IV"/>
</dbReference>
<reference evidence="11" key="1">
    <citation type="submission" date="2016-12" db="EMBL/GenBank/DDBJ databases">
        <title>The genomes of Aspergillus section Nigri reveals drivers in fungal speciation.</title>
        <authorList>
            <consortium name="DOE Joint Genome Institute"/>
            <person name="Vesth T.C."/>
            <person name="Nybo J."/>
            <person name="Theobald S."/>
            <person name="Brandl J."/>
            <person name="Frisvad J.C."/>
            <person name="Nielsen K.F."/>
            <person name="Lyhne E.K."/>
            <person name="Kogle M.E."/>
            <person name="Kuo A."/>
            <person name="Riley R."/>
            <person name="Clum A."/>
            <person name="Nolan M."/>
            <person name="Lipzen A."/>
            <person name="Salamov A."/>
            <person name="Henrissat B."/>
            <person name="Wiebenga A."/>
            <person name="De vries R.P."/>
            <person name="Grigoriev I.V."/>
            <person name="Mortensen U.H."/>
            <person name="Andersen M.R."/>
            <person name="Baker S.E."/>
        </authorList>
    </citation>
    <scope>NUCLEOTIDE SEQUENCE</scope>
    <source>
        <strain evidence="11">IBT 28561</strain>
    </source>
</reference>
<keyword evidence="7 9" id="KW-0503">Monooxygenase</keyword>
<keyword evidence="5 9" id="KW-0560">Oxidoreductase</keyword>
<dbReference type="PANTHER" id="PTHR24305">
    <property type="entry name" value="CYTOCHROME P450"/>
    <property type="match status" value="1"/>
</dbReference>
<dbReference type="GO" id="GO:0016705">
    <property type="term" value="F:oxidoreductase activity, acting on paired donors, with incorporation or reduction of molecular oxygen"/>
    <property type="evidence" value="ECO:0007669"/>
    <property type="project" value="InterPro"/>
</dbReference>
<dbReference type="PRINTS" id="PR00465">
    <property type="entry name" value="EP450IV"/>
</dbReference>
<evidence type="ECO:0000256" key="4">
    <source>
        <dbReference type="ARBA" id="ARBA00022723"/>
    </source>
</evidence>
<dbReference type="VEuPathDB" id="FungiDB:P168DRAFT_236530"/>
<evidence type="ECO:0000256" key="9">
    <source>
        <dbReference type="RuleBase" id="RU000461"/>
    </source>
</evidence>
<dbReference type="PRINTS" id="PR00385">
    <property type="entry name" value="P450"/>
</dbReference>
<dbReference type="Pfam" id="PF00067">
    <property type="entry name" value="p450"/>
    <property type="match status" value="1"/>
</dbReference>
<keyword evidence="3 8" id="KW-0349">Heme</keyword>
<keyword evidence="6 8" id="KW-0408">Iron</keyword>
<dbReference type="Gene3D" id="1.10.630.10">
    <property type="entry name" value="Cytochrome P450"/>
    <property type="match status" value="1"/>
</dbReference>